<dbReference type="GO" id="GO:0005634">
    <property type="term" value="C:nucleus"/>
    <property type="evidence" value="ECO:0007669"/>
    <property type="project" value="UniProtKB-ARBA"/>
</dbReference>
<name>A0A9Q3BMZ2_9BASI</name>
<dbReference type="Proteomes" id="UP000765509">
    <property type="component" value="Unassembled WGS sequence"/>
</dbReference>
<evidence type="ECO:0000313" key="4">
    <source>
        <dbReference type="Proteomes" id="UP000765509"/>
    </source>
</evidence>
<keyword evidence="4" id="KW-1185">Reference proteome</keyword>
<dbReference type="InterPro" id="IPR012337">
    <property type="entry name" value="RNaseH-like_sf"/>
</dbReference>
<dbReference type="PANTHER" id="PTHR37984:SF5">
    <property type="entry name" value="PROTEIN NYNRIN-LIKE"/>
    <property type="match status" value="1"/>
</dbReference>
<dbReference type="Gene3D" id="3.30.420.10">
    <property type="entry name" value="Ribonuclease H-like superfamily/Ribonuclease H"/>
    <property type="match status" value="1"/>
</dbReference>
<dbReference type="OrthoDB" id="2273864at2759"/>
<proteinExistence type="predicted"/>
<reference evidence="3" key="1">
    <citation type="submission" date="2021-03" db="EMBL/GenBank/DDBJ databases">
        <title>Draft genome sequence of rust myrtle Austropuccinia psidii MF-1, a brazilian biotype.</title>
        <authorList>
            <person name="Quecine M.C."/>
            <person name="Pachon D.M.R."/>
            <person name="Bonatelli M.L."/>
            <person name="Correr F.H."/>
            <person name="Franceschini L.M."/>
            <person name="Leite T.F."/>
            <person name="Margarido G.R.A."/>
            <person name="Almeida C.A."/>
            <person name="Ferrarezi J.A."/>
            <person name="Labate C.A."/>
        </authorList>
    </citation>
    <scope>NUCLEOTIDE SEQUENCE</scope>
    <source>
        <strain evidence="3">MF-1</strain>
    </source>
</reference>
<dbReference type="EMBL" id="AVOT02001814">
    <property type="protein sequence ID" value="MBW0468262.1"/>
    <property type="molecule type" value="Genomic_DNA"/>
</dbReference>
<evidence type="ECO:0000256" key="1">
    <source>
        <dbReference type="ARBA" id="ARBA00022884"/>
    </source>
</evidence>
<evidence type="ECO:0000259" key="2">
    <source>
        <dbReference type="PROSITE" id="PS50994"/>
    </source>
</evidence>
<keyword evidence="1" id="KW-0694">RNA-binding</keyword>
<comment type="caution">
    <text evidence="3">The sequence shown here is derived from an EMBL/GenBank/DDBJ whole genome shotgun (WGS) entry which is preliminary data.</text>
</comment>
<gene>
    <name evidence="3" type="ORF">O181_007977</name>
</gene>
<dbReference type="SUPFAM" id="SSF53098">
    <property type="entry name" value="Ribonuclease H-like"/>
    <property type="match status" value="1"/>
</dbReference>
<dbReference type="InterPro" id="IPR001584">
    <property type="entry name" value="Integrase_cat-core"/>
</dbReference>
<sequence>MNWVTELPPSGEEIYNSFLVTLDRCSKNPIFLLCHKDDTVMDKALLLWNKVIFHTGLFKNIISDRDLKLTSALWTNLHTSFGTKLSYSTEYHPQTDRLAERIIQALEKMVRIFCAYGLELKESDGFTHDGCTLKPSLELDIRHHFILPQVKLLKC</sequence>
<dbReference type="AlphaFoldDB" id="A0A9Q3BMZ2"/>
<dbReference type="GO" id="GO:0015074">
    <property type="term" value="P:DNA integration"/>
    <property type="evidence" value="ECO:0007669"/>
    <property type="project" value="InterPro"/>
</dbReference>
<dbReference type="PANTHER" id="PTHR37984">
    <property type="entry name" value="PROTEIN CBG26694"/>
    <property type="match status" value="1"/>
</dbReference>
<accession>A0A9Q3BMZ2</accession>
<dbReference type="PROSITE" id="PS50994">
    <property type="entry name" value="INTEGRASE"/>
    <property type="match status" value="1"/>
</dbReference>
<feature type="domain" description="Integrase catalytic" evidence="2">
    <location>
        <begin position="1"/>
        <end position="111"/>
    </location>
</feature>
<evidence type="ECO:0000313" key="3">
    <source>
        <dbReference type="EMBL" id="MBW0468262.1"/>
    </source>
</evidence>
<dbReference type="InterPro" id="IPR036397">
    <property type="entry name" value="RNaseH_sf"/>
</dbReference>
<protein>
    <recommendedName>
        <fullName evidence="2">Integrase catalytic domain-containing protein</fullName>
    </recommendedName>
</protein>
<organism evidence="3 4">
    <name type="scientific">Austropuccinia psidii MF-1</name>
    <dbReference type="NCBI Taxonomy" id="1389203"/>
    <lineage>
        <taxon>Eukaryota</taxon>
        <taxon>Fungi</taxon>
        <taxon>Dikarya</taxon>
        <taxon>Basidiomycota</taxon>
        <taxon>Pucciniomycotina</taxon>
        <taxon>Pucciniomycetes</taxon>
        <taxon>Pucciniales</taxon>
        <taxon>Sphaerophragmiaceae</taxon>
        <taxon>Austropuccinia</taxon>
    </lineage>
</organism>
<dbReference type="InterPro" id="IPR050951">
    <property type="entry name" value="Retrovirus_Pol_polyprotein"/>
</dbReference>
<dbReference type="GO" id="GO:0003723">
    <property type="term" value="F:RNA binding"/>
    <property type="evidence" value="ECO:0007669"/>
    <property type="project" value="UniProtKB-KW"/>
</dbReference>